<protein>
    <submittedName>
        <fullName evidence="1">Uncharacterized protein</fullName>
    </submittedName>
</protein>
<proteinExistence type="predicted"/>
<sequence length="117" mass="12796">MKSDGFVLILCLCFIAMVSSMALSALLIGLLSQKIGIAGQQQLQQLKLAKALHLQQTSAYPQITGSGELVMCPAELAVWSEPATRCRWVEQSNQHEQLTAWSSLVLTTELQLPQEAL</sequence>
<name>A0A437R4S7_9GAMM</name>
<dbReference type="EMBL" id="SACS01000001">
    <property type="protein sequence ID" value="RVU41764.1"/>
    <property type="molecule type" value="Genomic_DNA"/>
</dbReference>
<dbReference type="AlphaFoldDB" id="A0A437R4S7"/>
<evidence type="ECO:0000313" key="2">
    <source>
        <dbReference type="Proteomes" id="UP000283077"/>
    </source>
</evidence>
<dbReference type="OrthoDB" id="9841011at2"/>
<organism evidence="1 2">
    <name type="scientific">Rheinheimera riviphila</name>
    <dbReference type="NCBI Taxonomy" id="1834037"/>
    <lineage>
        <taxon>Bacteria</taxon>
        <taxon>Pseudomonadati</taxon>
        <taxon>Pseudomonadota</taxon>
        <taxon>Gammaproteobacteria</taxon>
        <taxon>Chromatiales</taxon>
        <taxon>Chromatiaceae</taxon>
        <taxon>Rheinheimera</taxon>
    </lineage>
</organism>
<dbReference type="Proteomes" id="UP000283077">
    <property type="component" value="Unassembled WGS sequence"/>
</dbReference>
<reference evidence="1 2" key="1">
    <citation type="submission" date="2019-01" db="EMBL/GenBank/DDBJ databases">
        <authorList>
            <person name="Chen W.-M."/>
        </authorList>
    </citation>
    <scope>NUCLEOTIDE SEQUENCE [LARGE SCALE GENOMIC DNA]</scope>
    <source>
        <strain evidence="1 2">KYPC3</strain>
    </source>
</reference>
<accession>A0A437R4S7</accession>
<comment type="caution">
    <text evidence="1">The sequence shown here is derived from an EMBL/GenBank/DDBJ whole genome shotgun (WGS) entry which is preliminary data.</text>
</comment>
<evidence type="ECO:0000313" key="1">
    <source>
        <dbReference type="EMBL" id="RVU41764.1"/>
    </source>
</evidence>
<dbReference type="RefSeq" id="WP_127697155.1">
    <property type="nucleotide sequence ID" value="NZ_SACS01000001.1"/>
</dbReference>
<keyword evidence="2" id="KW-1185">Reference proteome</keyword>
<gene>
    <name evidence="1" type="ORF">EOE67_00770</name>
</gene>